<dbReference type="PANTHER" id="PTHR14098:SF16">
    <property type="entry name" value="SH2 DOMAIN-CONTAINING PROTEIN 6"/>
    <property type="match status" value="1"/>
</dbReference>
<gene>
    <name evidence="5" type="ORF">PAL_GLEAN10005176</name>
</gene>
<keyword evidence="6" id="KW-1185">Reference proteome</keyword>
<evidence type="ECO:0000259" key="4">
    <source>
        <dbReference type="PROSITE" id="PS50001"/>
    </source>
</evidence>
<evidence type="ECO:0000256" key="3">
    <source>
        <dbReference type="SAM" id="MobiDB-lite"/>
    </source>
</evidence>
<dbReference type="InterPro" id="IPR036860">
    <property type="entry name" value="SH2_dom_sf"/>
</dbReference>
<protein>
    <submittedName>
        <fullName evidence="5">SH2 domain-containing protein 6</fullName>
    </submittedName>
</protein>
<name>L5K7J0_PTEAL</name>
<dbReference type="PROSITE" id="PS50001">
    <property type="entry name" value="SH2"/>
    <property type="match status" value="1"/>
</dbReference>
<reference evidence="6" key="1">
    <citation type="journal article" date="2013" name="Science">
        <title>Comparative analysis of bat genomes provides insight into the evolution of flight and immunity.</title>
        <authorList>
            <person name="Zhang G."/>
            <person name="Cowled C."/>
            <person name="Shi Z."/>
            <person name="Huang Z."/>
            <person name="Bishop-Lilly K.A."/>
            <person name="Fang X."/>
            <person name="Wynne J.W."/>
            <person name="Xiong Z."/>
            <person name="Baker M.L."/>
            <person name="Zhao W."/>
            <person name="Tachedjian M."/>
            <person name="Zhu Y."/>
            <person name="Zhou P."/>
            <person name="Jiang X."/>
            <person name="Ng J."/>
            <person name="Yang L."/>
            <person name="Wu L."/>
            <person name="Xiao J."/>
            <person name="Feng Y."/>
            <person name="Chen Y."/>
            <person name="Sun X."/>
            <person name="Zhang Y."/>
            <person name="Marsh G.A."/>
            <person name="Crameri G."/>
            <person name="Broder C.C."/>
            <person name="Frey K.G."/>
            <person name="Wang L.F."/>
            <person name="Wang J."/>
        </authorList>
    </citation>
    <scope>NUCLEOTIDE SEQUENCE [LARGE SCALE GENOMIC DNA]</scope>
</reference>
<dbReference type="InterPro" id="IPR051751">
    <property type="entry name" value="Immunoreceptor_sig_adapters"/>
</dbReference>
<dbReference type="GO" id="GO:0005737">
    <property type="term" value="C:cytoplasm"/>
    <property type="evidence" value="ECO:0007669"/>
    <property type="project" value="TreeGrafter"/>
</dbReference>
<dbReference type="InterPro" id="IPR000980">
    <property type="entry name" value="SH2"/>
</dbReference>
<dbReference type="Proteomes" id="UP000010552">
    <property type="component" value="Unassembled WGS sequence"/>
</dbReference>
<evidence type="ECO:0000256" key="1">
    <source>
        <dbReference type="ARBA" id="ARBA00022999"/>
    </source>
</evidence>
<dbReference type="SUPFAM" id="SSF55550">
    <property type="entry name" value="SH2 domain"/>
    <property type="match status" value="1"/>
</dbReference>
<dbReference type="PANTHER" id="PTHR14098">
    <property type="entry name" value="SH2 DOMAIN CONTAINING PROTEIN"/>
    <property type="match status" value="1"/>
</dbReference>
<dbReference type="Gene3D" id="3.30.505.10">
    <property type="entry name" value="SH2 domain"/>
    <property type="match status" value="1"/>
</dbReference>
<sequence length="248" mass="27074">MRTSTWSVSPVQVNISLCPRSIPSQGLRHDPLSWLHLRTVSSLTTSTHTHLPSNAHFYLWSIDPHCANEGGDLLEQGLCGASQLLRPGWKDSQKAQAAEKQQALLLSLATPWPVWVSLPASLPSPACPCFSPCLASDSELPCPDAPSPSAKDISSAQDGAYTVRPSSGPRGSQPFTLAVLLHGWVFNIPIRQLDGGRLYALGREGRNHEERFSSVAAMVQHYMQQPLTLVDRHNGSRQLTCLLFPTKP</sequence>
<organism evidence="5 6">
    <name type="scientific">Pteropus alecto</name>
    <name type="common">Black flying fox</name>
    <dbReference type="NCBI Taxonomy" id="9402"/>
    <lineage>
        <taxon>Eukaryota</taxon>
        <taxon>Metazoa</taxon>
        <taxon>Chordata</taxon>
        <taxon>Craniata</taxon>
        <taxon>Vertebrata</taxon>
        <taxon>Euteleostomi</taxon>
        <taxon>Mammalia</taxon>
        <taxon>Eutheria</taxon>
        <taxon>Laurasiatheria</taxon>
        <taxon>Chiroptera</taxon>
        <taxon>Yinpterochiroptera</taxon>
        <taxon>Pteropodoidea</taxon>
        <taxon>Pteropodidae</taxon>
        <taxon>Pteropodinae</taxon>
        <taxon>Pteropus</taxon>
    </lineage>
</organism>
<proteinExistence type="predicted"/>
<dbReference type="AlphaFoldDB" id="L5K7J0"/>
<accession>L5K7J0</accession>
<feature type="region of interest" description="Disordered" evidence="3">
    <location>
        <begin position="144"/>
        <end position="170"/>
    </location>
</feature>
<feature type="domain" description="SH2" evidence="4">
    <location>
        <begin position="157"/>
        <end position="246"/>
    </location>
</feature>
<evidence type="ECO:0000256" key="2">
    <source>
        <dbReference type="PROSITE-ProRule" id="PRU00191"/>
    </source>
</evidence>
<dbReference type="FunFam" id="3.30.505.10:FF:000016">
    <property type="entry name" value="B-cell linker protein isoform 2"/>
    <property type="match status" value="1"/>
</dbReference>
<dbReference type="InParanoid" id="L5K7J0"/>
<keyword evidence="1 2" id="KW-0727">SH2 domain</keyword>
<evidence type="ECO:0000313" key="6">
    <source>
        <dbReference type="Proteomes" id="UP000010552"/>
    </source>
</evidence>
<dbReference type="GO" id="GO:0007169">
    <property type="term" value="P:cell surface receptor protein tyrosine kinase signaling pathway"/>
    <property type="evidence" value="ECO:0007669"/>
    <property type="project" value="TreeGrafter"/>
</dbReference>
<dbReference type="eggNOG" id="ENOG502SCFD">
    <property type="taxonomic scope" value="Eukaryota"/>
</dbReference>
<dbReference type="GO" id="GO:0035556">
    <property type="term" value="P:intracellular signal transduction"/>
    <property type="evidence" value="ECO:0007669"/>
    <property type="project" value="TreeGrafter"/>
</dbReference>
<evidence type="ECO:0000313" key="5">
    <source>
        <dbReference type="EMBL" id="ELK07679.1"/>
    </source>
</evidence>
<dbReference type="EMBL" id="KB030948">
    <property type="protein sequence ID" value="ELK07679.1"/>
    <property type="molecule type" value="Genomic_DNA"/>
</dbReference>